<dbReference type="AlphaFoldDB" id="A0AA39MWB9"/>
<feature type="region of interest" description="Disordered" evidence="1">
    <location>
        <begin position="338"/>
        <end position="358"/>
    </location>
</feature>
<organism evidence="2 3">
    <name type="scientific">Armillaria tabescens</name>
    <name type="common">Ringless honey mushroom</name>
    <name type="synonym">Agaricus tabescens</name>
    <dbReference type="NCBI Taxonomy" id="1929756"/>
    <lineage>
        <taxon>Eukaryota</taxon>
        <taxon>Fungi</taxon>
        <taxon>Dikarya</taxon>
        <taxon>Basidiomycota</taxon>
        <taxon>Agaricomycotina</taxon>
        <taxon>Agaricomycetes</taxon>
        <taxon>Agaricomycetidae</taxon>
        <taxon>Agaricales</taxon>
        <taxon>Marasmiineae</taxon>
        <taxon>Physalacriaceae</taxon>
        <taxon>Desarmillaria</taxon>
    </lineage>
</organism>
<dbReference type="RefSeq" id="XP_060326712.1">
    <property type="nucleotide sequence ID" value="XM_060469979.1"/>
</dbReference>
<sequence>MVQQTHVRLTSIRLFHFLSLYPPALGPFDGKWGTVFDDIDCFIITPNAGMICMPPMGTNREVYMRANYRYGHDDPLQWPQAYVEQFPHLACIRRIEPEPSDVFHPLYRSLTNYDFVECDPSAIVEGVGRLCRPTFLKLQKACRIIIESMDTVKASESVIRSMRGHLSMIEHLLERLHALPTSFSRVCLTFAETQRVARELRAFVEYMTVFKPLMDAPERDVPSLPVDEDLMGTFCNDATVVQRFFKAGIPVWRIVPMKDLGGTRIDALFPFVTSPITEEPCRLRLPSVFVGSSRDPKKYLKIQEFVMHSLRWIDPFALASPIILSRNDIPLAKATSSSRFSPYNKKNTRPQPKRLLDPQHPLLPPLVEPWRLALLAVDADPARCHSCARPALSNPSANPRENQYAFPRPDIIATLNTEEKVDSFLVSWLRLRTPLYARLTVTECVPPNLYHQEWRTVLALGFLHMASKPSGQTTKATKRRQEVSRMMDGYLDDFPLRADNDASTAFWKGKAYESLTDEERREICWELAEVNFRCEFRALHRRATANSGRITEVFELSQRAMRAWQGHPASLDVVKPSGWTEEEFLGLEKSIASYYADTFFLYFGRAPVLPRQLTHKTSDVYIPECRPRVATTRSGIYLDAEELL</sequence>
<keyword evidence="3" id="KW-1185">Reference proteome</keyword>
<evidence type="ECO:0000256" key="1">
    <source>
        <dbReference type="SAM" id="MobiDB-lite"/>
    </source>
</evidence>
<gene>
    <name evidence="2" type="ORF">EV420DRAFT_1483405</name>
</gene>
<dbReference type="EMBL" id="JAUEPS010000040">
    <property type="protein sequence ID" value="KAK0448997.1"/>
    <property type="molecule type" value="Genomic_DNA"/>
</dbReference>
<accession>A0AA39MWB9</accession>
<name>A0AA39MWB9_ARMTA</name>
<dbReference type="Proteomes" id="UP001175211">
    <property type="component" value="Unassembled WGS sequence"/>
</dbReference>
<protein>
    <submittedName>
        <fullName evidence="2">Uncharacterized protein</fullName>
    </submittedName>
</protein>
<reference evidence="2" key="1">
    <citation type="submission" date="2023-06" db="EMBL/GenBank/DDBJ databases">
        <authorList>
            <consortium name="Lawrence Berkeley National Laboratory"/>
            <person name="Ahrendt S."/>
            <person name="Sahu N."/>
            <person name="Indic B."/>
            <person name="Wong-Bajracharya J."/>
            <person name="Merenyi Z."/>
            <person name="Ke H.-M."/>
            <person name="Monk M."/>
            <person name="Kocsube S."/>
            <person name="Drula E."/>
            <person name="Lipzen A."/>
            <person name="Balint B."/>
            <person name="Henrissat B."/>
            <person name="Andreopoulos B."/>
            <person name="Martin F.M."/>
            <person name="Harder C.B."/>
            <person name="Rigling D."/>
            <person name="Ford K.L."/>
            <person name="Foster G.D."/>
            <person name="Pangilinan J."/>
            <person name="Papanicolaou A."/>
            <person name="Barry K."/>
            <person name="LaButti K."/>
            <person name="Viragh M."/>
            <person name="Koriabine M."/>
            <person name="Yan M."/>
            <person name="Riley R."/>
            <person name="Champramary S."/>
            <person name="Plett K.L."/>
            <person name="Tsai I.J."/>
            <person name="Slot J."/>
            <person name="Sipos G."/>
            <person name="Plett J."/>
            <person name="Nagy L.G."/>
            <person name="Grigoriev I.V."/>
        </authorList>
    </citation>
    <scope>NUCLEOTIDE SEQUENCE</scope>
    <source>
        <strain evidence="2">CCBAS 213</strain>
    </source>
</reference>
<evidence type="ECO:0000313" key="2">
    <source>
        <dbReference type="EMBL" id="KAK0448997.1"/>
    </source>
</evidence>
<evidence type="ECO:0000313" key="3">
    <source>
        <dbReference type="Proteomes" id="UP001175211"/>
    </source>
</evidence>
<dbReference type="GeneID" id="85353527"/>
<comment type="caution">
    <text evidence="2">The sequence shown here is derived from an EMBL/GenBank/DDBJ whole genome shotgun (WGS) entry which is preliminary data.</text>
</comment>
<proteinExistence type="predicted"/>